<protein>
    <recommendedName>
        <fullName evidence="5 9">2,3-bisphosphoglycerate-dependent phosphoglycerate mutase</fullName>
        <shortName evidence="5">BPG-dependent PGAM</shortName>
        <shortName evidence="5">PGAM</shortName>
        <shortName evidence="5">Phosphoglyceromutase</shortName>
        <shortName evidence="5">dPGM</shortName>
        <ecNumber evidence="5 9">5.4.2.11</ecNumber>
    </recommendedName>
</protein>
<dbReference type="HOGENOM" id="CLU_033323_1_1_11"/>
<dbReference type="RefSeq" id="WP_020870410.1">
    <property type="nucleotide sequence ID" value="NC_022785.1"/>
</dbReference>
<dbReference type="InterPro" id="IPR013078">
    <property type="entry name" value="His_Pase_superF_clade-1"/>
</dbReference>
<evidence type="ECO:0000256" key="4">
    <source>
        <dbReference type="ARBA" id="ARBA00023235"/>
    </source>
</evidence>
<dbReference type="NCBIfam" id="NF010718">
    <property type="entry name" value="PRK14120.1"/>
    <property type="match status" value="1"/>
</dbReference>
<keyword evidence="3 5" id="KW-0324">Glycolysis</keyword>
<name>A0A0A0NLI2_STRRN</name>
<feature type="binding site" evidence="5 7">
    <location>
        <begin position="25"/>
        <end position="26"/>
    </location>
    <ligand>
        <name>substrate</name>
    </ligand>
</feature>
<dbReference type="NCBIfam" id="NF010713">
    <property type="entry name" value="PRK14115.1"/>
    <property type="match status" value="1"/>
</dbReference>
<dbReference type="Gene3D" id="3.40.50.1240">
    <property type="entry name" value="Phosphoglycerate mutase-like"/>
    <property type="match status" value="1"/>
</dbReference>
<evidence type="ECO:0000256" key="6">
    <source>
        <dbReference type="PIRSR" id="PIRSR613078-1"/>
    </source>
</evidence>
<dbReference type="HAMAP" id="MF_01039">
    <property type="entry name" value="PGAM_GpmA"/>
    <property type="match status" value="1"/>
</dbReference>
<dbReference type="InterPro" id="IPR005952">
    <property type="entry name" value="Phosphogly_mut1"/>
</dbReference>
<dbReference type="STRING" id="1343740.M271_27430"/>
<dbReference type="SUPFAM" id="SSF53254">
    <property type="entry name" value="Phosphoglycerate mutase-like"/>
    <property type="match status" value="1"/>
</dbReference>
<comment type="pathway">
    <text evidence="5 9">Carbohydrate degradation; glycolysis; pyruvate from D-glyceraldehyde 3-phosphate: step 3/5.</text>
</comment>
<evidence type="ECO:0000256" key="7">
    <source>
        <dbReference type="PIRSR" id="PIRSR613078-2"/>
    </source>
</evidence>
<feature type="binding site" evidence="5 7">
    <location>
        <position position="64"/>
    </location>
    <ligand>
        <name>substrate</name>
    </ligand>
</feature>
<comment type="similarity">
    <text evidence="1 5">Belongs to the phosphoglycerate mutase family. BPG-dependent PGAM subfamily.</text>
</comment>
<organism evidence="10 11">
    <name type="scientific">Streptomyces rapamycinicus (strain ATCC 29253 / DSM 41530 / NRRL 5491 / AYB-994)</name>
    <name type="common">Streptomyces hygroscopicus (strain ATCC 29253)</name>
    <dbReference type="NCBI Taxonomy" id="1343740"/>
    <lineage>
        <taxon>Bacteria</taxon>
        <taxon>Bacillati</taxon>
        <taxon>Actinomycetota</taxon>
        <taxon>Actinomycetes</taxon>
        <taxon>Kitasatosporales</taxon>
        <taxon>Streptomycetaceae</taxon>
        <taxon>Streptomyces</taxon>
        <taxon>Streptomyces violaceusniger group</taxon>
    </lineage>
</organism>
<accession>A0A0A0NLI2</accession>
<dbReference type="GO" id="GO:0004619">
    <property type="term" value="F:phosphoglycerate mutase activity"/>
    <property type="evidence" value="ECO:0007669"/>
    <property type="project" value="UniProtKB-UniRule"/>
</dbReference>
<proteinExistence type="inferred from homology"/>
<dbReference type="SMART" id="SM00855">
    <property type="entry name" value="PGAM"/>
    <property type="match status" value="1"/>
</dbReference>
<dbReference type="GO" id="GO:0006094">
    <property type="term" value="P:gluconeogenesis"/>
    <property type="evidence" value="ECO:0007669"/>
    <property type="project" value="UniProtKB-UniRule"/>
</dbReference>
<dbReference type="NCBIfam" id="TIGR01258">
    <property type="entry name" value="pgm_1"/>
    <property type="match status" value="1"/>
</dbReference>
<sequence length="253" mass="28244">MADAPYKLILLRHGESEWNAKNLFTGWVDVNLNEKGEKEAVRGGELLKDAGLLPDVVHTSLQKRAIRTAQLALEAADRLWIPVHRSWRLNERHYGALQGKDKAQTLAEFGEEQFMLWRRSYDTPPPPLDRDAEYSQFADPRYATLPPELRPQTECLKDVVVRMLPYWFDGIVPDLLTGKTVLVAAHGNSLRALVKHLDGISDADIAGLNIPTGIPLSYELDTDFKPVNPGGTYLDPDAAKAAIEAVKNQGKKK</sequence>
<feature type="binding site" evidence="5 7">
    <location>
        <begin position="118"/>
        <end position="119"/>
    </location>
    <ligand>
        <name>substrate</name>
    </ligand>
</feature>
<comment type="catalytic activity">
    <reaction evidence="5 9">
        <text>(2R)-2-phosphoglycerate = (2R)-3-phosphoglycerate</text>
        <dbReference type="Rhea" id="RHEA:15901"/>
        <dbReference type="ChEBI" id="CHEBI:58272"/>
        <dbReference type="ChEBI" id="CHEBI:58289"/>
        <dbReference type="EC" id="5.4.2.11"/>
    </reaction>
</comment>
<dbReference type="EC" id="5.4.2.11" evidence="5 9"/>
<evidence type="ECO:0000256" key="1">
    <source>
        <dbReference type="ARBA" id="ARBA00006717"/>
    </source>
</evidence>
<dbReference type="AlphaFoldDB" id="A0A0A0NLI2"/>
<dbReference type="eggNOG" id="COG0588">
    <property type="taxonomic scope" value="Bacteria"/>
</dbReference>
<dbReference type="KEGG" id="src:M271_27430"/>
<evidence type="ECO:0000256" key="3">
    <source>
        <dbReference type="ARBA" id="ARBA00023152"/>
    </source>
</evidence>
<feature type="binding site" evidence="5 7">
    <location>
        <begin position="91"/>
        <end position="94"/>
    </location>
    <ligand>
        <name>substrate</name>
    </ligand>
</feature>
<gene>
    <name evidence="5" type="primary">gpmA</name>
    <name evidence="10" type="ORF">D3C57_116195</name>
</gene>
<evidence type="ECO:0000313" key="11">
    <source>
        <dbReference type="Proteomes" id="UP000281594"/>
    </source>
</evidence>
<evidence type="ECO:0000256" key="8">
    <source>
        <dbReference type="PIRSR" id="PIRSR613078-3"/>
    </source>
</evidence>
<dbReference type="FunFam" id="3.40.50.1240:FF:000012">
    <property type="entry name" value="Phosphoglycerate mutase 1"/>
    <property type="match status" value="1"/>
</dbReference>
<feature type="site" description="Transition state stabilizer" evidence="5 8">
    <location>
        <position position="186"/>
    </location>
</feature>
<dbReference type="InterPro" id="IPR029033">
    <property type="entry name" value="His_PPase_superfam"/>
</dbReference>
<evidence type="ECO:0000313" key="10">
    <source>
        <dbReference type="EMBL" id="RLV79942.1"/>
    </source>
</evidence>
<dbReference type="GO" id="GO:0006096">
    <property type="term" value="P:glycolytic process"/>
    <property type="evidence" value="ECO:0007669"/>
    <property type="project" value="UniProtKB-UniRule"/>
</dbReference>
<dbReference type="UniPathway" id="UPA00109">
    <property type="reaction ID" value="UER00186"/>
</dbReference>
<reference evidence="10 11" key="1">
    <citation type="journal article" date="2018" name="J. Biol. Chem.">
        <title>Discovery of the actinoplanic acid pathway in Streptomyces rapamycinicus reveals a genetically conserved synergism with rapamycin.</title>
        <authorList>
            <person name="Mrak P."/>
            <person name="Krastel P."/>
            <person name="Pivk Lukancic P."/>
            <person name="Tao J."/>
            <person name="Pistorius D."/>
            <person name="Moore C.M."/>
        </authorList>
    </citation>
    <scope>NUCLEOTIDE SEQUENCE [LARGE SCALE GENOMIC DNA]</scope>
    <source>
        <strain evidence="10 11">NRRL 5491</strain>
    </source>
</reference>
<dbReference type="CDD" id="cd07067">
    <property type="entry name" value="HP_PGM_like"/>
    <property type="match status" value="1"/>
</dbReference>
<feature type="binding site" evidence="5 7">
    <location>
        <position position="102"/>
    </location>
    <ligand>
        <name>substrate</name>
    </ligand>
</feature>
<feature type="binding site" evidence="5 7">
    <location>
        <begin position="187"/>
        <end position="188"/>
    </location>
    <ligand>
        <name>substrate</name>
    </ligand>
</feature>
<dbReference type="Proteomes" id="UP000281594">
    <property type="component" value="Unassembled WGS sequence"/>
</dbReference>
<dbReference type="PROSITE" id="PS00175">
    <property type="entry name" value="PG_MUTASE"/>
    <property type="match status" value="1"/>
</dbReference>
<keyword evidence="4 5" id="KW-0413">Isomerase</keyword>
<dbReference type="PANTHER" id="PTHR11931">
    <property type="entry name" value="PHOSPHOGLYCERATE MUTASE"/>
    <property type="match status" value="1"/>
</dbReference>
<dbReference type="EMBL" id="QYCY01000001">
    <property type="protein sequence ID" value="RLV79942.1"/>
    <property type="molecule type" value="Genomic_DNA"/>
</dbReference>
<feature type="active site" description="Proton donor/acceptor" evidence="5 6">
    <location>
        <position position="91"/>
    </location>
</feature>
<dbReference type="InterPro" id="IPR001345">
    <property type="entry name" value="PG/BPGM_mutase_AS"/>
</dbReference>
<feature type="binding site" evidence="5 7">
    <location>
        <begin position="12"/>
        <end position="19"/>
    </location>
    <ligand>
        <name>substrate</name>
    </ligand>
</feature>
<dbReference type="Pfam" id="PF00300">
    <property type="entry name" value="His_Phos_1"/>
    <property type="match status" value="1"/>
</dbReference>
<keyword evidence="2 5" id="KW-0312">Gluconeogenesis</keyword>
<comment type="function">
    <text evidence="5 9">Catalyzes the interconversion of 2-phosphoglycerate and 3-phosphoglycerate.</text>
</comment>
<evidence type="ECO:0000256" key="9">
    <source>
        <dbReference type="RuleBase" id="RU004512"/>
    </source>
</evidence>
<feature type="active site" description="Tele-phosphohistidine intermediate" evidence="5 6">
    <location>
        <position position="13"/>
    </location>
</feature>
<evidence type="ECO:0000256" key="2">
    <source>
        <dbReference type="ARBA" id="ARBA00022432"/>
    </source>
</evidence>
<evidence type="ECO:0000256" key="5">
    <source>
        <dbReference type="HAMAP-Rule" id="MF_01039"/>
    </source>
</evidence>
<dbReference type="PIRSF" id="PIRSF000709">
    <property type="entry name" value="6PFK_2-Ptase"/>
    <property type="match status" value="1"/>
</dbReference>
<comment type="caution">
    <text evidence="10">The sequence shown here is derived from an EMBL/GenBank/DDBJ whole genome shotgun (WGS) entry which is preliminary data.</text>
</comment>